<reference evidence="4" key="1">
    <citation type="journal article" date="2023" name="Commun. Biol.">
        <title>Genome analysis of Parmales, the sister group of diatoms, reveals the evolutionary specialization of diatoms from phago-mixotrophs to photoautotrophs.</title>
        <authorList>
            <person name="Ban H."/>
            <person name="Sato S."/>
            <person name="Yoshikawa S."/>
            <person name="Yamada K."/>
            <person name="Nakamura Y."/>
            <person name="Ichinomiya M."/>
            <person name="Sato N."/>
            <person name="Blanc-Mathieu R."/>
            <person name="Endo H."/>
            <person name="Kuwata A."/>
            <person name="Ogata H."/>
        </authorList>
    </citation>
    <scope>NUCLEOTIDE SEQUENCE [LARGE SCALE GENOMIC DNA]</scope>
</reference>
<gene>
    <name evidence="3" type="ORF">TL16_g02541</name>
</gene>
<feature type="transmembrane region" description="Helical" evidence="2">
    <location>
        <begin position="382"/>
        <end position="398"/>
    </location>
</feature>
<dbReference type="Proteomes" id="UP001162640">
    <property type="component" value="Unassembled WGS sequence"/>
</dbReference>
<keyword evidence="2" id="KW-1133">Transmembrane helix</keyword>
<dbReference type="PANTHER" id="PTHR16214">
    <property type="entry name" value="TRANSMEMBRANE PROTEIN 260"/>
    <property type="match status" value="1"/>
</dbReference>
<dbReference type="InterPro" id="IPR021280">
    <property type="entry name" value="TMEM260-like"/>
</dbReference>
<evidence type="ECO:0000256" key="1">
    <source>
        <dbReference type="SAM" id="MobiDB-lite"/>
    </source>
</evidence>
<evidence type="ECO:0000256" key="2">
    <source>
        <dbReference type="SAM" id="Phobius"/>
    </source>
</evidence>
<evidence type="ECO:0000313" key="3">
    <source>
        <dbReference type="EMBL" id="GMH58119.1"/>
    </source>
</evidence>
<comment type="caution">
    <text evidence="3">The sequence shown here is derived from an EMBL/GenBank/DDBJ whole genome shotgun (WGS) entry which is preliminary data.</text>
</comment>
<dbReference type="PANTHER" id="PTHR16214:SF3">
    <property type="entry name" value="TRANSMEMBRANE PROTEIN 260"/>
    <property type="match status" value="1"/>
</dbReference>
<feature type="transmembrane region" description="Helical" evidence="2">
    <location>
        <begin position="137"/>
        <end position="155"/>
    </location>
</feature>
<feature type="transmembrane region" description="Helical" evidence="2">
    <location>
        <begin position="351"/>
        <end position="370"/>
    </location>
</feature>
<feature type="transmembrane region" description="Helical" evidence="2">
    <location>
        <begin position="312"/>
        <end position="331"/>
    </location>
</feature>
<accession>A0A9W6ZX73</accession>
<dbReference type="Pfam" id="PF11028">
    <property type="entry name" value="TMEM260-like"/>
    <property type="match status" value="1"/>
</dbReference>
<keyword evidence="2" id="KW-0812">Transmembrane</keyword>
<feature type="transmembrane region" description="Helical" evidence="2">
    <location>
        <begin position="72"/>
        <end position="94"/>
    </location>
</feature>
<keyword evidence="2" id="KW-0472">Membrane</keyword>
<dbReference type="AlphaFoldDB" id="A0A9W6ZX73"/>
<name>A0A9W6ZX73_9STRA</name>
<feature type="transmembrane region" description="Helical" evidence="2">
    <location>
        <begin position="106"/>
        <end position="125"/>
    </location>
</feature>
<dbReference type="InterPro" id="IPR052724">
    <property type="entry name" value="GT117_domain-containing"/>
</dbReference>
<feature type="transmembrane region" description="Helical" evidence="2">
    <location>
        <begin position="184"/>
        <end position="204"/>
    </location>
</feature>
<evidence type="ECO:0008006" key="5">
    <source>
        <dbReference type="Google" id="ProtNLM"/>
    </source>
</evidence>
<proteinExistence type="predicted"/>
<evidence type="ECO:0000313" key="4">
    <source>
        <dbReference type="Proteomes" id="UP001162640"/>
    </source>
</evidence>
<protein>
    <recommendedName>
        <fullName evidence="5">DUF2723 domain-containing protein</fullName>
    </recommendedName>
</protein>
<sequence>MYHLPIAIVFPFTLFIYLKSMFPTVPGGDAGELLAEACHLGTAHPPGYPLFTILMHVVSEVGVNVDGWTPAAAANAACCLFGATTAVVLSQTAYKFISSEIGKDHDVLASYSGALCGVLFALSPLTWEYSVGAEVFALHNTLVAFILYFTVSVAVDECKKNRLVSGCLGALFCGLAISNQHTSILFIACLVPYVAHVIFVKGGLAPSGKVGDLTAWDGMLGRTVVWLLDLRMQIGVVFLMLAVFGMVGRWSVGEVRAAGGRGGRVVKVKQSKKGKKKGKTPKEEEEKDNEAVLNELTSAATKTKKGSGNNNNLKAALLSTLFFYVVVWNGVFSNLPLNVPMAYAVHSRFWFQPNMLMCMFAGLGFSNVLSKKPEIGLNGPKLGTILALVVALFVGLRFKDADRSDADFNSVYGKAMLDSIDDGSLLLSHTDLDWNTVRYLRKCEGLKPNIVHVSAQLLPYPWFQRQIDSGMFGDVNFPEILPDVSTNRFSEGNKQLLERFFEANHEKYPKNMYVDMQGISDVDLQPGGIWRGWLLIPHGLVYRVEKPNANALNEVPSYFGETEEELKKLEKLLVNVTPKYSSGSWEFACASVRNDAFYQAGLNYLTYGLEVGKALQKEPKLFSLYLD</sequence>
<feature type="transmembrane region" description="Helical" evidence="2">
    <location>
        <begin position="224"/>
        <end position="247"/>
    </location>
</feature>
<dbReference type="EMBL" id="BLQM01000062">
    <property type="protein sequence ID" value="GMH58119.1"/>
    <property type="molecule type" value="Genomic_DNA"/>
</dbReference>
<feature type="region of interest" description="Disordered" evidence="1">
    <location>
        <begin position="268"/>
        <end position="290"/>
    </location>
</feature>
<organism evidence="3 4">
    <name type="scientific">Triparma laevis f. inornata</name>
    <dbReference type="NCBI Taxonomy" id="1714386"/>
    <lineage>
        <taxon>Eukaryota</taxon>
        <taxon>Sar</taxon>
        <taxon>Stramenopiles</taxon>
        <taxon>Ochrophyta</taxon>
        <taxon>Bolidophyceae</taxon>
        <taxon>Parmales</taxon>
        <taxon>Triparmaceae</taxon>
        <taxon>Triparma</taxon>
    </lineage>
</organism>
<feature type="compositionally biased region" description="Basic residues" evidence="1">
    <location>
        <begin position="268"/>
        <end position="279"/>
    </location>
</feature>